<reference evidence="2" key="1">
    <citation type="journal article" date="2013" name="Genome Biol.">
        <title>Reference genomes and transcriptomes of Nicotiana sylvestris and Nicotiana tomentosiformis.</title>
        <authorList>
            <person name="Sierro N."/>
            <person name="Battey J.N."/>
            <person name="Ouadi S."/>
            <person name="Bovet L."/>
            <person name="Goepfert S."/>
            <person name="Bakaher N."/>
            <person name="Peitsch M.C."/>
            <person name="Ivanov N.V."/>
        </authorList>
    </citation>
    <scope>NUCLEOTIDE SEQUENCE [LARGE SCALE GENOMIC DNA]</scope>
</reference>
<dbReference type="Proteomes" id="UP000189701">
    <property type="component" value="Unplaced"/>
</dbReference>
<dbReference type="AlphaFoldDB" id="A0A1U7XI19"/>
<dbReference type="RefSeq" id="XP_009789301.1">
    <property type="nucleotide sequence ID" value="XM_009790999.1"/>
</dbReference>
<name>A0A1U7XI19_NICSY</name>
<organism evidence="2 3">
    <name type="scientific">Nicotiana sylvestris</name>
    <name type="common">Wood tobacco</name>
    <name type="synonym">South American tobacco</name>
    <dbReference type="NCBI Taxonomy" id="4096"/>
    <lineage>
        <taxon>Eukaryota</taxon>
        <taxon>Viridiplantae</taxon>
        <taxon>Streptophyta</taxon>
        <taxon>Embryophyta</taxon>
        <taxon>Tracheophyta</taxon>
        <taxon>Spermatophyta</taxon>
        <taxon>Magnoliopsida</taxon>
        <taxon>eudicotyledons</taxon>
        <taxon>Gunneridae</taxon>
        <taxon>Pentapetalae</taxon>
        <taxon>asterids</taxon>
        <taxon>lamiids</taxon>
        <taxon>Solanales</taxon>
        <taxon>Solanaceae</taxon>
        <taxon>Nicotianoideae</taxon>
        <taxon>Nicotianeae</taxon>
        <taxon>Nicotiana</taxon>
    </lineage>
</organism>
<evidence type="ECO:0000256" key="1">
    <source>
        <dbReference type="SAM" id="MobiDB-lite"/>
    </source>
</evidence>
<accession>A0A1U7XI19</accession>
<sequence>MEGPLDAGVSSRSWLGEHRETHGSRNLGHSSQSRVDIPYFEGVDPCAWLRKCERFFQHNNITDPQQKLEDAILHLNGAMMSFLAATTGILQNDLKRVAQEETVEEAREQEESLIIP</sequence>
<gene>
    <name evidence="3" type="primary">LOC104236945</name>
</gene>
<proteinExistence type="predicted"/>
<feature type="region of interest" description="Disordered" evidence="1">
    <location>
        <begin position="1"/>
        <end position="31"/>
    </location>
</feature>
<evidence type="ECO:0000313" key="3">
    <source>
        <dbReference type="RefSeq" id="XP_009789301.1"/>
    </source>
</evidence>
<keyword evidence="2" id="KW-1185">Reference proteome</keyword>
<reference evidence="3" key="2">
    <citation type="submission" date="2025-08" db="UniProtKB">
        <authorList>
            <consortium name="RefSeq"/>
        </authorList>
    </citation>
    <scope>IDENTIFICATION</scope>
    <source>
        <tissue evidence="3">Leaf</tissue>
    </source>
</reference>
<evidence type="ECO:0000313" key="2">
    <source>
        <dbReference type="Proteomes" id="UP000189701"/>
    </source>
</evidence>
<protein>
    <submittedName>
        <fullName evidence="3">Uncharacterized protein LOC104236945</fullName>
    </submittedName>
</protein>